<evidence type="ECO:0000256" key="1">
    <source>
        <dbReference type="SAM" id="SignalP"/>
    </source>
</evidence>
<dbReference type="AlphaFoldDB" id="A0A8J5RQ24"/>
<proteinExistence type="predicted"/>
<keyword evidence="3" id="KW-1185">Reference proteome</keyword>
<dbReference type="EMBL" id="JAAALK010000289">
    <property type="protein sequence ID" value="KAG8050774.1"/>
    <property type="molecule type" value="Genomic_DNA"/>
</dbReference>
<sequence>MPNVTGDLSVAVAAGLAIVVFALLVSSTDGSPDDMTFQTAGATNLFADSKPVKAYAVADRRLTPEQVALVVNLYRVAMACVEEASMARPTMREVVHMLSDSNPSNGDLVVTV</sequence>
<evidence type="ECO:0000313" key="3">
    <source>
        <dbReference type="Proteomes" id="UP000729402"/>
    </source>
</evidence>
<feature type="chain" id="PRO_5035243921" evidence="1">
    <location>
        <begin position="31"/>
        <end position="112"/>
    </location>
</feature>
<accession>A0A8J5RQ24</accession>
<comment type="caution">
    <text evidence="2">The sequence shown here is derived from an EMBL/GenBank/DDBJ whole genome shotgun (WGS) entry which is preliminary data.</text>
</comment>
<name>A0A8J5RQ24_ZIZPA</name>
<dbReference type="OrthoDB" id="1695058at2759"/>
<keyword evidence="1" id="KW-0732">Signal</keyword>
<reference evidence="2" key="2">
    <citation type="submission" date="2021-02" db="EMBL/GenBank/DDBJ databases">
        <authorList>
            <person name="Kimball J.A."/>
            <person name="Haas M.W."/>
            <person name="Macchietto M."/>
            <person name="Kono T."/>
            <person name="Duquette J."/>
            <person name="Shao M."/>
        </authorList>
    </citation>
    <scope>NUCLEOTIDE SEQUENCE</scope>
    <source>
        <tissue evidence="2">Fresh leaf tissue</tissue>
    </source>
</reference>
<protein>
    <submittedName>
        <fullName evidence="2">Uncharacterized protein</fullName>
    </submittedName>
</protein>
<feature type="signal peptide" evidence="1">
    <location>
        <begin position="1"/>
        <end position="30"/>
    </location>
</feature>
<dbReference type="Proteomes" id="UP000729402">
    <property type="component" value="Unassembled WGS sequence"/>
</dbReference>
<organism evidence="2 3">
    <name type="scientific">Zizania palustris</name>
    <name type="common">Northern wild rice</name>
    <dbReference type="NCBI Taxonomy" id="103762"/>
    <lineage>
        <taxon>Eukaryota</taxon>
        <taxon>Viridiplantae</taxon>
        <taxon>Streptophyta</taxon>
        <taxon>Embryophyta</taxon>
        <taxon>Tracheophyta</taxon>
        <taxon>Spermatophyta</taxon>
        <taxon>Magnoliopsida</taxon>
        <taxon>Liliopsida</taxon>
        <taxon>Poales</taxon>
        <taxon>Poaceae</taxon>
        <taxon>BOP clade</taxon>
        <taxon>Oryzoideae</taxon>
        <taxon>Oryzeae</taxon>
        <taxon>Zizaniinae</taxon>
        <taxon>Zizania</taxon>
    </lineage>
</organism>
<evidence type="ECO:0000313" key="2">
    <source>
        <dbReference type="EMBL" id="KAG8050774.1"/>
    </source>
</evidence>
<gene>
    <name evidence="2" type="ORF">GUJ93_ZPchr0009g793</name>
</gene>
<reference evidence="2" key="1">
    <citation type="journal article" date="2021" name="bioRxiv">
        <title>Whole Genome Assembly and Annotation of Northern Wild Rice, Zizania palustris L., Supports a Whole Genome Duplication in the Zizania Genus.</title>
        <authorList>
            <person name="Haas M."/>
            <person name="Kono T."/>
            <person name="Macchietto M."/>
            <person name="Millas R."/>
            <person name="McGilp L."/>
            <person name="Shao M."/>
            <person name="Duquette J."/>
            <person name="Hirsch C.N."/>
            <person name="Kimball J."/>
        </authorList>
    </citation>
    <scope>NUCLEOTIDE SEQUENCE</scope>
    <source>
        <tissue evidence="2">Fresh leaf tissue</tissue>
    </source>
</reference>